<evidence type="ECO:0000256" key="1">
    <source>
        <dbReference type="ARBA" id="ARBA00006034"/>
    </source>
</evidence>
<comment type="similarity">
    <text evidence="1">Belongs to the CDPS family.</text>
</comment>
<proteinExistence type="inferred from homology"/>
<sequence>MGGLPSIRIIDSSSASLRSAREPIMPVAICRFMSTNNHIGGFVVRTLLHHHQRILNRAEHVLIGLSPFNGYYKPRLVRDLVAWGHHHFDRVDVFVPGWETAHTLTGAGMSPRDAVHRSRRAAKRLRNAAVDALRSCDDAEPHMRVHTSTTLANRAAYTRLHERVRTEYAHDPVIRAACRETAREALRTHCTGQPTEQQIDLAVSYPLAELPLILDSPAIFAAESSVVVYHRELGPLTPLILGHSPTVEPVAGQGFAVVTPPPTALERSEG</sequence>
<dbReference type="InterPro" id="IPR030903">
    <property type="entry name" value="CDPS"/>
</dbReference>
<dbReference type="Proteomes" id="UP000192726">
    <property type="component" value="Chromosome"/>
</dbReference>
<dbReference type="Gene3D" id="3.40.50.11710">
    <property type="entry name" value="Cyclodipeptide synthase"/>
    <property type="match status" value="1"/>
</dbReference>
<dbReference type="Pfam" id="PF16715">
    <property type="entry name" value="CDPS"/>
    <property type="match status" value="1"/>
</dbReference>
<evidence type="ECO:0000313" key="5">
    <source>
        <dbReference type="Proteomes" id="UP000192726"/>
    </source>
</evidence>
<dbReference type="STRING" id="553510.B1H19_02835"/>
<evidence type="ECO:0000256" key="3">
    <source>
        <dbReference type="ARBA" id="ARBA00030771"/>
    </source>
</evidence>
<dbReference type="EMBL" id="CP020569">
    <property type="protein sequence ID" value="ARF53240.1"/>
    <property type="molecule type" value="Genomic_DNA"/>
</dbReference>
<evidence type="ECO:0000256" key="2">
    <source>
        <dbReference type="ARBA" id="ARBA00022679"/>
    </source>
</evidence>
<dbReference type="InterPro" id="IPR038622">
    <property type="entry name" value="CDPS_sf"/>
</dbReference>
<protein>
    <recommendedName>
        <fullName evidence="3">Cyclodipeptide synthase</fullName>
    </recommendedName>
</protein>
<organism evidence="4 5">
    <name type="scientific">Streptomyces gilvosporeus</name>
    <dbReference type="NCBI Taxonomy" id="553510"/>
    <lineage>
        <taxon>Bacteria</taxon>
        <taxon>Bacillati</taxon>
        <taxon>Actinomycetota</taxon>
        <taxon>Actinomycetes</taxon>
        <taxon>Kitasatosporales</taxon>
        <taxon>Streptomycetaceae</taxon>
        <taxon>Streptomyces</taxon>
    </lineage>
</organism>
<name>A0A1V0TK44_9ACTN</name>
<gene>
    <name evidence="4" type="ORF">B1H19_02835</name>
</gene>
<dbReference type="KEGG" id="sgv:B1H19_02835"/>
<dbReference type="AlphaFoldDB" id="A0A1V0TK44"/>
<keyword evidence="5" id="KW-1185">Reference proteome</keyword>
<dbReference type="NCBIfam" id="TIGR04539">
    <property type="entry name" value="tRNA_cyclodipep"/>
    <property type="match status" value="1"/>
</dbReference>
<evidence type="ECO:0000313" key="4">
    <source>
        <dbReference type="EMBL" id="ARF53240.1"/>
    </source>
</evidence>
<dbReference type="GO" id="GO:0016755">
    <property type="term" value="F:aminoacyltransferase activity"/>
    <property type="evidence" value="ECO:0007669"/>
    <property type="project" value="InterPro"/>
</dbReference>
<keyword evidence="2" id="KW-0808">Transferase</keyword>
<accession>A0A1V0TK44</accession>
<reference evidence="4 5" key="1">
    <citation type="submission" date="2017-04" db="EMBL/GenBank/DDBJ databases">
        <title>Complete Genome Sequence of Streptomyces gilvosporeus F607, a Capable Producer of Natamycin.</title>
        <authorList>
            <person name="Zong G."/>
            <person name="Zhong C."/>
            <person name="Fu J."/>
            <person name="Qin R."/>
            <person name="Cao G."/>
        </authorList>
    </citation>
    <scope>NUCLEOTIDE SEQUENCE [LARGE SCALE GENOMIC DNA]</scope>
    <source>
        <strain evidence="4 5">F607</strain>
    </source>
</reference>